<dbReference type="PRINTS" id="PR00778">
    <property type="entry name" value="HTHARSR"/>
</dbReference>
<protein>
    <recommendedName>
        <fullName evidence="5">HTH arsR-type domain-containing protein</fullName>
    </recommendedName>
</protein>
<gene>
    <name evidence="6" type="ORF">DRP44_06855</name>
</gene>
<evidence type="ECO:0000256" key="2">
    <source>
        <dbReference type="ARBA" id="ARBA00023125"/>
    </source>
</evidence>
<evidence type="ECO:0000256" key="3">
    <source>
        <dbReference type="ARBA" id="ARBA00023163"/>
    </source>
</evidence>
<evidence type="ECO:0000256" key="4">
    <source>
        <dbReference type="SAM" id="Phobius"/>
    </source>
</evidence>
<organism evidence="6 7">
    <name type="scientific">candidate division TA06 bacterium</name>
    <dbReference type="NCBI Taxonomy" id="2250710"/>
    <lineage>
        <taxon>Bacteria</taxon>
        <taxon>Bacteria division TA06</taxon>
    </lineage>
</organism>
<dbReference type="Gene3D" id="1.10.10.10">
    <property type="entry name" value="Winged helix-like DNA-binding domain superfamily/Winged helix DNA-binding domain"/>
    <property type="match status" value="1"/>
</dbReference>
<dbReference type="AlphaFoldDB" id="A0A660S8B7"/>
<evidence type="ECO:0000256" key="1">
    <source>
        <dbReference type="ARBA" id="ARBA00023015"/>
    </source>
</evidence>
<dbReference type="GO" id="GO:0003700">
    <property type="term" value="F:DNA-binding transcription factor activity"/>
    <property type="evidence" value="ECO:0007669"/>
    <property type="project" value="InterPro"/>
</dbReference>
<sequence>MSIAKLKRIIIFYKSQYIIIYKYYRGRNICNFRYYYQYTFSSKVILVFLTIISYYKIMKDKKALYEEQAKIFHALANPVRLYIINELSDKECCLCELTEKIPLDKSTISRHMKVLRDTGIIGTRKERNTIYYNLKIHCILNY</sequence>
<dbReference type="InterPro" id="IPR036388">
    <property type="entry name" value="WH-like_DNA-bd_sf"/>
</dbReference>
<proteinExistence type="predicted"/>
<keyword evidence="1" id="KW-0805">Transcription regulation</keyword>
<feature type="transmembrane region" description="Helical" evidence="4">
    <location>
        <begin position="35"/>
        <end position="55"/>
    </location>
</feature>
<dbReference type="EMBL" id="QNBC01000104">
    <property type="protein sequence ID" value="RKX65195.1"/>
    <property type="molecule type" value="Genomic_DNA"/>
</dbReference>
<dbReference type="InterPro" id="IPR051081">
    <property type="entry name" value="HTH_MetalResp_TranReg"/>
</dbReference>
<evidence type="ECO:0000313" key="7">
    <source>
        <dbReference type="Proteomes" id="UP000282321"/>
    </source>
</evidence>
<keyword evidence="4" id="KW-0472">Membrane</keyword>
<dbReference type="NCBIfam" id="NF033788">
    <property type="entry name" value="HTH_metalloreg"/>
    <property type="match status" value="1"/>
</dbReference>
<keyword evidence="2" id="KW-0238">DNA-binding</keyword>
<accession>A0A660S8B7</accession>
<evidence type="ECO:0000313" key="6">
    <source>
        <dbReference type="EMBL" id="RKX65195.1"/>
    </source>
</evidence>
<dbReference type="PROSITE" id="PS50987">
    <property type="entry name" value="HTH_ARSR_2"/>
    <property type="match status" value="1"/>
</dbReference>
<comment type="caution">
    <text evidence="6">The sequence shown here is derived from an EMBL/GenBank/DDBJ whole genome shotgun (WGS) entry which is preliminary data.</text>
</comment>
<keyword evidence="4" id="KW-0812">Transmembrane</keyword>
<evidence type="ECO:0000259" key="5">
    <source>
        <dbReference type="PROSITE" id="PS50987"/>
    </source>
</evidence>
<keyword evidence="4" id="KW-1133">Transmembrane helix</keyword>
<dbReference type="SMART" id="SM00418">
    <property type="entry name" value="HTH_ARSR"/>
    <property type="match status" value="1"/>
</dbReference>
<dbReference type="InterPro" id="IPR011991">
    <property type="entry name" value="ArsR-like_HTH"/>
</dbReference>
<dbReference type="PANTHER" id="PTHR33154">
    <property type="entry name" value="TRANSCRIPTIONAL REGULATOR, ARSR FAMILY"/>
    <property type="match status" value="1"/>
</dbReference>
<feature type="domain" description="HTH arsR-type" evidence="5">
    <location>
        <begin position="60"/>
        <end position="142"/>
    </location>
</feature>
<dbReference type="CDD" id="cd00090">
    <property type="entry name" value="HTH_ARSR"/>
    <property type="match status" value="1"/>
</dbReference>
<feature type="non-terminal residue" evidence="6">
    <location>
        <position position="142"/>
    </location>
</feature>
<dbReference type="InterPro" id="IPR001845">
    <property type="entry name" value="HTH_ArsR_DNA-bd_dom"/>
</dbReference>
<dbReference type="PANTHER" id="PTHR33154:SF33">
    <property type="entry name" value="TRANSCRIPTIONAL REPRESSOR SDPR"/>
    <property type="match status" value="1"/>
</dbReference>
<keyword evidence="3" id="KW-0804">Transcription</keyword>
<name>A0A660S8B7_UNCT6</name>
<dbReference type="Proteomes" id="UP000282321">
    <property type="component" value="Unassembled WGS sequence"/>
</dbReference>
<dbReference type="Pfam" id="PF01022">
    <property type="entry name" value="HTH_5"/>
    <property type="match status" value="1"/>
</dbReference>
<reference evidence="6 7" key="1">
    <citation type="submission" date="2018-06" db="EMBL/GenBank/DDBJ databases">
        <title>Extensive metabolic versatility and redundancy in microbially diverse, dynamic hydrothermal sediments.</title>
        <authorList>
            <person name="Dombrowski N."/>
            <person name="Teske A."/>
            <person name="Baker B.J."/>
        </authorList>
    </citation>
    <scope>NUCLEOTIDE SEQUENCE [LARGE SCALE GENOMIC DNA]</scope>
    <source>
        <strain evidence="6">B35_G9</strain>
    </source>
</reference>
<dbReference type="SUPFAM" id="SSF46785">
    <property type="entry name" value="Winged helix' DNA-binding domain"/>
    <property type="match status" value="1"/>
</dbReference>
<dbReference type="InterPro" id="IPR036390">
    <property type="entry name" value="WH_DNA-bd_sf"/>
</dbReference>
<dbReference type="GO" id="GO:0003677">
    <property type="term" value="F:DNA binding"/>
    <property type="evidence" value="ECO:0007669"/>
    <property type="project" value="UniProtKB-KW"/>
</dbReference>